<dbReference type="PANTHER" id="PTHR34374:SF1">
    <property type="entry name" value="LARGE RIBOSOMAL RNA SUBUNIT ACCUMULATION PROTEIN YCED HOMOLOG 1, CHLOROPLASTIC"/>
    <property type="match status" value="1"/>
</dbReference>
<accession>A0A835M904</accession>
<dbReference type="EMBL" id="JADFTS010000002">
    <property type="protein sequence ID" value="KAF9620872.1"/>
    <property type="molecule type" value="Genomic_DNA"/>
</dbReference>
<organism evidence="1 2">
    <name type="scientific">Coptis chinensis</name>
    <dbReference type="NCBI Taxonomy" id="261450"/>
    <lineage>
        <taxon>Eukaryota</taxon>
        <taxon>Viridiplantae</taxon>
        <taxon>Streptophyta</taxon>
        <taxon>Embryophyta</taxon>
        <taxon>Tracheophyta</taxon>
        <taxon>Spermatophyta</taxon>
        <taxon>Magnoliopsida</taxon>
        <taxon>Ranunculales</taxon>
        <taxon>Ranunculaceae</taxon>
        <taxon>Coptidoideae</taxon>
        <taxon>Coptis</taxon>
    </lineage>
</organism>
<gene>
    <name evidence="1" type="ORF">IFM89_015113</name>
</gene>
<dbReference type="OrthoDB" id="1931432at2759"/>
<sequence length="308" mass="34438">MSLIFSTQPSTTTFSNFHPNSSIPKTTLTNPKKFPFPFLPLQMTKFPKLLNFKCNVNPNNPNTSEPPKIAFNYDFEEETNDNSPWEGAIVYKRNATVTHLEYCTTLERLGLGKLSTQVSKSRASTMGLRVTKGVKEFKMGTPVLVSVDVCRKKGKLRLDGIVKTVLSLGCNRCGEPAAECVFSNFTLLLTEEAIEEGDVINMGVIFGESKKNTYNGTGEDEDEDDDVLIDLDDRLYFPAEVNEIDISKNIRDMVHVEITINAVCNSKCKGLCLRCGVNLNTSKCRCRKQEDDKNVGPLGNLRKEMQKK</sequence>
<protein>
    <submittedName>
        <fullName evidence="1">Uncharacterized protein</fullName>
    </submittedName>
</protein>
<proteinExistence type="predicted"/>
<reference evidence="1 2" key="1">
    <citation type="submission" date="2020-10" db="EMBL/GenBank/DDBJ databases">
        <title>The Coptis chinensis genome and diversification of protoberbering-type alkaloids.</title>
        <authorList>
            <person name="Wang B."/>
            <person name="Shu S."/>
            <person name="Song C."/>
            <person name="Liu Y."/>
        </authorList>
    </citation>
    <scope>NUCLEOTIDE SEQUENCE [LARGE SCALE GENOMIC DNA]</scope>
    <source>
        <strain evidence="1">HL-2020</strain>
        <tissue evidence="1">Leaf</tissue>
    </source>
</reference>
<evidence type="ECO:0000313" key="2">
    <source>
        <dbReference type="Proteomes" id="UP000631114"/>
    </source>
</evidence>
<dbReference type="Pfam" id="PF02620">
    <property type="entry name" value="YceD"/>
    <property type="match status" value="1"/>
</dbReference>
<dbReference type="PANTHER" id="PTHR34374">
    <property type="entry name" value="LARGE RIBOSOMAL RNA SUBUNIT ACCUMULATION PROTEIN YCED HOMOLOG 1, CHLOROPLASTIC"/>
    <property type="match status" value="1"/>
</dbReference>
<dbReference type="InterPro" id="IPR003772">
    <property type="entry name" value="YceD"/>
</dbReference>
<dbReference type="Proteomes" id="UP000631114">
    <property type="component" value="Unassembled WGS sequence"/>
</dbReference>
<comment type="caution">
    <text evidence="1">The sequence shown here is derived from an EMBL/GenBank/DDBJ whole genome shotgun (WGS) entry which is preliminary data.</text>
</comment>
<keyword evidence="2" id="KW-1185">Reference proteome</keyword>
<dbReference type="AlphaFoldDB" id="A0A835M904"/>
<evidence type="ECO:0000313" key="1">
    <source>
        <dbReference type="EMBL" id="KAF9620872.1"/>
    </source>
</evidence>
<name>A0A835M904_9MAGN</name>